<dbReference type="SUPFAM" id="SSF52172">
    <property type="entry name" value="CheY-like"/>
    <property type="match status" value="1"/>
</dbReference>
<dbReference type="InterPro" id="IPR001789">
    <property type="entry name" value="Sig_transdc_resp-reg_receiver"/>
</dbReference>
<dbReference type="GO" id="GO:0000160">
    <property type="term" value="P:phosphorelay signal transduction system"/>
    <property type="evidence" value="ECO:0007669"/>
    <property type="project" value="InterPro"/>
</dbReference>
<dbReference type="PROSITE" id="PS50110">
    <property type="entry name" value="RESPONSE_REGULATORY"/>
    <property type="match status" value="1"/>
</dbReference>
<name>A0A7W6RWQ8_9PROT</name>
<organism evidence="3 4">
    <name type="scientific">Roseospira goensis</name>
    <dbReference type="NCBI Taxonomy" id="391922"/>
    <lineage>
        <taxon>Bacteria</taxon>
        <taxon>Pseudomonadati</taxon>
        <taxon>Pseudomonadota</taxon>
        <taxon>Alphaproteobacteria</taxon>
        <taxon>Rhodospirillales</taxon>
        <taxon>Rhodospirillaceae</taxon>
        <taxon>Roseospira</taxon>
    </lineage>
</organism>
<dbReference type="PANTHER" id="PTHR44520:SF2">
    <property type="entry name" value="RESPONSE REGULATOR RCP1"/>
    <property type="match status" value="1"/>
</dbReference>
<dbReference type="Pfam" id="PF00072">
    <property type="entry name" value="Response_reg"/>
    <property type="match status" value="1"/>
</dbReference>
<dbReference type="Proteomes" id="UP000555728">
    <property type="component" value="Unassembled WGS sequence"/>
</dbReference>
<gene>
    <name evidence="3" type="ORF">GGD88_000192</name>
</gene>
<keyword evidence="4" id="KW-1185">Reference proteome</keyword>
<evidence type="ECO:0000313" key="3">
    <source>
        <dbReference type="EMBL" id="MBB4284486.1"/>
    </source>
</evidence>
<evidence type="ECO:0000256" key="1">
    <source>
        <dbReference type="PROSITE-ProRule" id="PRU00169"/>
    </source>
</evidence>
<feature type="domain" description="Response regulatory" evidence="2">
    <location>
        <begin position="2"/>
        <end position="127"/>
    </location>
</feature>
<dbReference type="AlphaFoldDB" id="A0A7W6RWQ8"/>
<dbReference type="InterPro" id="IPR011006">
    <property type="entry name" value="CheY-like_superfamily"/>
</dbReference>
<reference evidence="3 4" key="1">
    <citation type="submission" date="2020-08" db="EMBL/GenBank/DDBJ databases">
        <title>Genome sequencing of Purple Non-Sulfur Bacteria from various extreme environments.</title>
        <authorList>
            <person name="Mayer M."/>
        </authorList>
    </citation>
    <scope>NUCLEOTIDE SEQUENCE [LARGE SCALE GENOMIC DNA]</scope>
    <source>
        <strain evidence="3 4">JA135</strain>
    </source>
</reference>
<evidence type="ECO:0000259" key="2">
    <source>
        <dbReference type="PROSITE" id="PS50110"/>
    </source>
</evidence>
<dbReference type="InterPro" id="IPR052893">
    <property type="entry name" value="TCS_response_regulator"/>
</dbReference>
<comment type="caution">
    <text evidence="3">The sequence shown here is derived from an EMBL/GenBank/DDBJ whole genome shotgun (WGS) entry which is preliminary data.</text>
</comment>
<accession>A0A7W6RWQ8</accession>
<feature type="modified residue" description="4-aspartylphosphate" evidence="1">
    <location>
        <position position="60"/>
    </location>
</feature>
<sequence>MDILLVEDNPGDARLAAEAFKEGGSQTRLHVVQDGIEAMAFLRGEGRYASMPRPDLVLLDLNLPRKDGREVLAEIKQDADLKRTPVIVLTTSQAESDILHGYELHANCYIVKPVDFDRFIEVVKGIESFWRNMARLPPH</sequence>
<dbReference type="SMART" id="SM00448">
    <property type="entry name" value="REC"/>
    <property type="match status" value="1"/>
</dbReference>
<dbReference type="EMBL" id="JACIGI010000001">
    <property type="protein sequence ID" value="MBB4284486.1"/>
    <property type="molecule type" value="Genomic_DNA"/>
</dbReference>
<evidence type="ECO:0000313" key="4">
    <source>
        <dbReference type="Proteomes" id="UP000555728"/>
    </source>
</evidence>
<dbReference type="PANTHER" id="PTHR44520">
    <property type="entry name" value="RESPONSE REGULATOR RCP1-RELATED"/>
    <property type="match status" value="1"/>
</dbReference>
<proteinExistence type="predicted"/>
<protein>
    <submittedName>
        <fullName evidence="3">CheY-like chemotaxis protein</fullName>
    </submittedName>
</protein>
<dbReference type="RefSeq" id="WP_184430954.1">
    <property type="nucleotide sequence ID" value="NZ_JACIGI010000001.1"/>
</dbReference>
<dbReference type="CDD" id="cd17557">
    <property type="entry name" value="REC_Rcp-like"/>
    <property type="match status" value="1"/>
</dbReference>
<dbReference type="Gene3D" id="3.40.50.2300">
    <property type="match status" value="1"/>
</dbReference>
<keyword evidence="1" id="KW-0597">Phosphoprotein</keyword>